<reference evidence="2" key="1">
    <citation type="submission" date="2022-03" db="EMBL/GenBank/DDBJ databases">
        <title>Draft genome sequence of Aduncisulcus paluster, a free-living microaerophilic Fornicata.</title>
        <authorList>
            <person name="Yuyama I."/>
            <person name="Kume K."/>
            <person name="Tamura T."/>
            <person name="Inagaki Y."/>
            <person name="Hashimoto T."/>
        </authorList>
    </citation>
    <scope>NUCLEOTIDE SEQUENCE</scope>
    <source>
        <strain evidence="2">NY0171</strain>
    </source>
</reference>
<keyword evidence="1" id="KW-1133">Transmembrane helix</keyword>
<keyword evidence="3" id="KW-1185">Reference proteome</keyword>
<keyword evidence="1" id="KW-0472">Membrane</keyword>
<accession>A0ABQ5KM26</accession>
<keyword evidence="1" id="KW-0812">Transmembrane</keyword>
<proteinExistence type="predicted"/>
<dbReference type="Proteomes" id="UP001057375">
    <property type="component" value="Unassembled WGS sequence"/>
</dbReference>
<dbReference type="EMBL" id="BQXS01002988">
    <property type="protein sequence ID" value="GKT33562.1"/>
    <property type="molecule type" value="Genomic_DNA"/>
</dbReference>
<sequence>PVSARAWKVLLLIDIGIIGCGVSSSFISMTLAEVLGVFFRVIASFNLSNFSFSSGEASGLDQQFSLR</sequence>
<comment type="caution">
    <text evidence="2">The sequence shown here is derived from an EMBL/GenBank/DDBJ whole genome shotgun (WGS) entry which is preliminary data.</text>
</comment>
<protein>
    <submittedName>
        <fullName evidence="2">Uncharacterized protein</fullName>
    </submittedName>
</protein>
<feature type="non-terminal residue" evidence="2">
    <location>
        <position position="1"/>
    </location>
</feature>
<name>A0ABQ5KM26_9EUKA</name>
<evidence type="ECO:0000313" key="2">
    <source>
        <dbReference type="EMBL" id="GKT33562.1"/>
    </source>
</evidence>
<evidence type="ECO:0000313" key="3">
    <source>
        <dbReference type="Proteomes" id="UP001057375"/>
    </source>
</evidence>
<feature type="transmembrane region" description="Helical" evidence="1">
    <location>
        <begin position="6"/>
        <end position="39"/>
    </location>
</feature>
<evidence type="ECO:0000256" key="1">
    <source>
        <dbReference type="SAM" id="Phobius"/>
    </source>
</evidence>
<organism evidence="2 3">
    <name type="scientific">Aduncisulcus paluster</name>
    <dbReference type="NCBI Taxonomy" id="2918883"/>
    <lineage>
        <taxon>Eukaryota</taxon>
        <taxon>Metamonada</taxon>
        <taxon>Carpediemonas-like organisms</taxon>
        <taxon>Aduncisulcus</taxon>
    </lineage>
</organism>
<gene>
    <name evidence="2" type="ORF">ADUPG1_002533</name>
</gene>